<keyword evidence="2" id="KW-1003">Cell membrane</keyword>
<feature type="transmembrane region" description="Helical" evidence="7">
    <location>
        <begin position="40"/>
        <end position="56"/>
    </location>
</feature>
<dbReference type="Pfam" id="PF00884">
    <property type="entry name" value="Sulfatase"/>
    <property type="match status" value="1"/>
</dbReference>
<dbReference type="PANTHER" id="PTHR30443">
    <property type="entry name" value="INNER MEMBRANE PROTEIN"/>
    <property type="match status" value="1"/>
</dbReference>
<evidence type="ECO:0000256" key="2">
    <source>
        <dbReference type="ARBA" id="ARBA00022475"/>
    </source>
</evidence>
<keyword evidence="5 7" id="KW-1133">Transmembrane helix</keyword>
<evidence type="ECO:0000313" key="10">
    <source>
        <dbReference type="Proteomes" id="UP000543804"/>
    </source>
</evidence>
<dbReference type="RefSeq" id="WP_170077194.1">
    <property type="nucleotide sequence ID" value="NZ_JABAFA010000006.1"/>
</dbReference>
<keyword evidence="4 7" id="KW-0812">Transmembrane</keyword>
<dbReference type="Gene3D" id="3.40.720.10">
    <property type="entry name" value="Alkaline Phosphatase, subunit A"/>
    <property type="match status" value="1"/>
</dbReference>
<dbReference type="CDD" id="cd16017">
    <property type="entry name" value="LptA"/>
    <property type="match status" value="1"/>
</dbReference>
<evidence type="ECO:0000259" key="8">
    <source>
        <dbReference type="Pfam" id="PF00884"/>
    </source>
</evidence>
<evidence type="ECO:0000313" key="9">
    <source>
        <dbReference type="EMBL" id="NMD98507.1"/>
    </source>
</evidence>
<keyword evidence="6 7" id="KW-0472">Membrane</keyword>
<feature type="transmembrane region" description="Helical" evidence="7">
    <location>
        <begin position="68"/>
        <end position="88"/>
    </location>
</feature>
<name>A0A848BB25_9FIRM</name>
<sequence length="608" mass="68137">MNISSDQQDTLIRQLAAAFIYFICLVAFYCDIGEDMGADYFLPVALPLLAALVLAQRATGLPLFAREGLFHLAAGLGWCSAFPLLYAWTYQSVWYQSLICFDFIVGTAIFLTLMGLSGAFAASRHTRLCGAVLALLDFAALVVPFIQYAYYCIVWHCLSPASLMALYLTNWRESIDFIESNVGTGPALLIIACFAVFLICAARVNAALLRRMRLQGRGDAQLGTSLLLVILGAAALLYYVPQTSFGGLVTDVRTYVAETQAYGDGHEDRYAALDIDGTQTLPTRAPGTVIVVIGESASRNYMHAFTPDFPFEDTPWLDSQLQNPAFNVFTNAYSCWSQTVPVLQRALTEQSQYNDREFFNSTSILDVAKKAGYTTYWFSNQGRYGQYDSAITLVAKTADHAEWTDDSYNFSDKYDEMLLNYLETVDPAQNNFIVLHIMGSHIYYNNRYPTEFSKWHGESEVSSVESYANSILYTDFILSQIFDYAQKNLHLQAMLYFSDHGENLTISHNPDVFSFDMVRIPMFIYLSDAYRAALPGRTRAIRYHRSRYFTNDMLYDTVSGLLNAPSSRYMEGQDITSPTYAHSRADLTTMLGQQLIVSDPDGGVETGF</sequence>
<dbReference type="GO" id="GO:0005886">
    <property type="term" value="C:plasma membrane"/>
    <property type="evidence" value="ECO:0007669"/>
    <property type="project" value="UniProtKB-SubCell"/>
</dbReference>
<evidence type="ECO:0000256" key="5">
    <source>
        <dbReference type="ARBA" id="ARBA00022989"/>
    </source>
</evidence>
<keyword evidence="3 9" id="KW-0808">Transferase</keyword>
<evidence type="ECO:0000256" key="1">
    <source>
        <dbReference type="ARBA" id="ARBA00004651"/>
    </source>
</evidence>
<comment type="caution">
    <text evidence="9">The sequence shown here is derived from an EMBL/GenBank/DDBJ whole genome shotgun (WGS) entry which is preliminary data.</text>
</comment>
<feature type="transmembrane region" description="Helical" evidence="7">
    <location>
        <begin position="12"/>
        <end position="28"/>
    </location>
</feature>
<dbReference type="InterPro" id="IPR000917">
    <property type="entry name" value="Sulfatase_N"/>
</dbReference>
<dbReference type="InterPro" id="IPR017850">
    <property type="entry name" value="Alkaline_phosphatase_core_sf"/>
</dbReference>
<feature type="domain" description="Sulfatase N-terminal" evidence="8">
    <location>
        <begin position="288"/>
        <end position="562"/>
    </location>
</feature>
<feature type="transmembrane region" description="Helical" evidence="7">
    <location>
        <begin position="128"/>
        <end position="150"/>
    </location>
</feature>
<dbReference type="InterPro" id="IPR040423">
    <property type="entry name" value="PEA_transferase"/>
</dbReference>
<comment type="subcellular location">
    <subcellularLocation>
        <location evidence="1">Cell membrane</location>
        <topology evidence="1">Multi-pass membrane protein</topology>
    </subcellularLocation>
</comment>
<feature type="transmembrane region" description="Helical" evidence="7">
    <location>
        <begin position="94"/>
        <end position="116"/>
    </location>
</feature>
<feature type="transmembrane region" description="Helical" evidence="7">
    <location>
        <begin position="220"/>
        <end position="240"/>
    </location>
</feature>
<dbReference type="GO" id="GO:0016776">
    <property type="term" value="F:phosphotransferase activity, phosphate group as acceptor"/>
    <property type="evidence" value="ECO:0007669"/>
    <property type="project" value="TreeGrafter"/>
</dbReference>
<dbReference type="PANTHER" id="PTHR30443:SF2">
    <property type="entry name" value="PHOSPHOETHANOLAMINE TRANSFERASE EPTC"/>
    <property type="match status" value="1"/>
</dbReference>
<dbReference type="InterPro" id="IPR058130">
    <property type="entry name" value="PEA_transf_C"/>
</dbReference>
<dbReference type="GO" id="GO:0009244">
    <property type="term" value="P:lipopolysaccharide core region biosynthetic process"/>
    <property type="evidence" value="ECO:0007669"/>
    <property type="project" value="TreeGrafter"/>
</dbReference>
<dbReference type="SUPFAM" id="SSF53649">
    <property type="entry name" value="Alkaline phosphatase-like"/>
    <property type="match status" value="1"/>
</dbReference>
<evidence type="ECO:0000256" key="6">
    <source>
        <dbReference type="ARBA" id="ARBA00023136"/>
    </source>
</evidence>
<dbReference type="EMBL" id="JABAFA010000006">
    <property type="protein sequence ID" value="NMD98507.1"/>
    <property type="molecule type" value="Genomic_DNA"/>
</dbReference>
<evidence type="ECO:0000256" key="4">
    <source>
        <dbReference type="ARBA" id="ARBA00022692"/>
    </source>
</evidence>
<evidence type="ECO:0000256" key="7">
    <source>
        <dbReference type="SAM" id="Phobius"/>
    </source>
</evidence>
<accession>A0A848BB25</accession>
<feature type="transmembrane region" description="Helical" evidence="7">
    <location>
        <begin position="187"/>
        <end position="208"/>
    </location>
</feature>
<evidence type="ECO:0000256" key="3">
    <source>
        <dbReference type="ARBA" id="ARBA00022679"/>
    </source>
</evidence>
<protein>
    <submittedName>
        <fullName evidence="9">Phosphoethanolamine transferase</fullName>
    </submittedName>
</protein>
<reference evidence="9 10" key="1">
    <citation type="submission" date="2020-04" db="EMBL/GenBank/DDBJ databases">
        <authorList>
            <person name="Hitch T.C.A."/>
            <person name="Wylensek D."/>
            <person name="Clavel T."/>
        </authorList>
    </citation>
    <scope>NUCLEOTIDE SEQUENCE [LARGE SCALE GENOMIC DNA]</scope>
    <source>
        <strain evidence="9 10">PG-130-P53-12</strain>
    </source>
</reference>
<keyword evidence="10" id="KW-1185">Reference proteome</keyword>
<dbReference type="Proteomes" id="UP000543804">
    <property type="component" value="Unassembled WGS sequence"/>
</dbReference>
<gene>
    <name evidence="9" type="ORF">HF878_03280</name>
</gene>
<dbReference type="AlphaFoldDB" id="A0A848BB25"/>
<proteinExistence type="predicted"/>
<organism evidence="9 10">
    <name type="scientific">Selenomonas bovis</name>
    <dbReference type="NCBI Taxonomy" id="416586"/>
    <lineage>
        <taxon>Bacteria</taxon>
        <taxon>Bacillati</taxon>
        <taxon>Bacillota</taxon>
        <taxon>Negativicutes</taxon>
        <taxon>Selenomonadales</taxon>
        <taxon>Selenomonadaceae</taxon>
        <taxon>Selenomonas</taxon>
    </lineage>
</organism>